<dbReference type="Proteomes" id="UP001165041">
    <property type="component" value="Unassembled WGS sequence"/>
</dbReference>
<name>A0A9W6QGM5_9ACTN</name>
<comment type="caution">
    <text evidence="1">The sequence shown here is derived from an EMBL/GenBank/DDBJ whole genome shotgun (WGS) entry which is preliminary data.</text>
</comment>
<proteinExistence type="predicted"/>
<protein>
    <submittedName>
        <fullName evidence="1">Uncharacterized protein</fullName>
    </submittedName>
</protein>
<dbReference type="AlphaFoldDB" id="A0A9W6QGM5"/>
<reference evidence="1" key="1">
    <citation type="submission" date="2023-02" db="EMBL/GenBank/DDBJ databases">
        <title>Kitasatospora phosalacinea NBRC 14627.</title>
        <authorList>
            <person name="Ichikawa N."/>
            <person name="Sato H."/>
            <person name="Tonouchi N."/>
        </authorList>
    </citation>
    <scope>NUCLEOTIDE SEQUENCE</scope>
    <source>
        <strain evidence="1">NBRC 14627</strain>
    </source>
</reference>
<dbReference type="RefSeq" id="WP_285740250.1">
    <property type="nucleotide sequence ID" value="NZ_BSSA01000038.1"/>
</dbReference>
<organism evidence="1 2">
    <name type="scientific">Kitasatospora phosalacinea</name>
    <dbReference type="NCBI Taxonomy" id="2065"/>
    <lineage>
        <taxon>Bacteria</taxon>
        <taxon>Bacillati</taxon>
        <taxon>Actinomycetota</taxon>
        <taxon>Actinomycetes</taxon>
        <taxon>Kitasatosporales</taxon>
        <taxon>Streptomycetaceae</taxon>
        <taxon>Kitasatospora</taxon>
    </lineage>
</organism>
<dbReference type="EMBL" id="BSSA01000038">
    <property type="protein sequence ID" value="GLW74679.1"/>
    <property type="molecule type" value="Genomic_DNA"/>
</dbReference>
<evidence type="ECO:0000313" key="2">
    <source>
        <dbReference type="Proteomes" id="UP001165041"/>
    </source>
</evidence>
<evidence type="ECO:0000313" key="1">
    <source>
        <dbReference type="EMBL" id="GLW74679.1"/>
    </source>
</evidence>
<sequence>MGEAREGEKTALWRRASELALRSDSVAWRWCVRRAAELVEPYYSPDTGPYDSHGGYGLESLALLLFVRKQGARPTADALADVRPLITDKAQVERLLAEQIVSGNDEALSDLATRLMREHVPLPDMFEVPAALTDYPGVPLHWGLDWLERAFRKPTPVLSG</sequence>
<gene>
    <name evidence="1" type="ORF">Kpho02_69770</name>
</gene>
<accession>A0A9W6QGM5</accession>